<name>G0QTN1_ICHMU</name>
<dbReference type="AlphaFoldDB" id="G0QTN1"/>
<gene>
    <name evidence="2" type="ORF">IMG5_110110</name>
</gene>
<dbReference type="SUPFAM" id="SSF51695">
    <property type="entry name" value="PLC-like phosphodiesterases"/>
    <property type="match status" value="1"/>
</dbReference>
<dbReference type="OMA" id="FCKEDQF"/>
<dbReference type="EMBL" id="GL983867">
    <property type="protein sequence ID" value="EGR31423.1"/>
    <property type="molecule type" value="Genomic_DNA"/>
</dbReference>
<dbReference type="GO" id="GO:0006629">
    <property type="term" value="P:lipid metabolic process"/>
    <property type="evidence" value="ECO:0007669"/>
    <property type="project" value="InterPro"/>
</dbReference>
<dbReference type="RefSeq" id="XP_004034909.1">
    <property type="nucleotide sequence ID" value="XM_004034861.1"/>
</dbReference>
<protein>
    <recommendedName>
        <fullName evidence="1">GP-PDE domain-containing protein</fullName>
    </recommendedName>
</protein>
<dbReference type="GeneID" id="14907565"/>
<dbReference type="PANTHER" id="PTHR46211">
    <property type="entry name" value="GLYCEROPHOSPHORYL DIESTER PHOSPHODIESTERASE"/>
    <property type="match status" value="1"/>
</dbReference>
<accession>G0QTN1</accession>
<proteinExistence type="predicted"/>
<organism evidence="2 3">
    <name type="scientific">Ichthyophthirius multifiliis</name>
    <name type="common">White spot disease agent</name>
    <name type="synonym">Ich</name>
    <dbReference type="NCBI Taxonomy" id="5932"/>
    <lineage>
        <taxon>Eukaryota</taxon>
        <taxon>Sar</taxon>
        <taxon>Alveolata</taxon>
        <taxon>Ciliophora</taxon>
        <taxon>Intramacronucleata</taxon>
        <taxon>Oligohymenophorea</taxon>
        <taxon>Hymenostomatida</taxon>
        <taxon>Ophryoglenina</taxon>
        <taxon>Ichthyophthirius</taxon>
    </lineage>
</organism>
<dbReference type="eggNOG" id="KOG2258">
    <property type="taxonomic scope" value="Eukaryota"/>
</dbReference>
<evidence type="ECO:0000313" key="2">
    <source>
        <dbReference type="EMBL" id="EGR31423.1"/>
    </source>
</evidence>
<dbReference type="OrthoDB" id="312614at2759"/>
<dbReference type="InterPro" id="IPR017946">
    <property type="entry name" value="PLC-like_Pdiesterase_TIM-brl"/>
</dbReference>
<dbReference type="PANTHER" id="PTHR46211:SF1">
    <property type="entry name" value="GLYCEROPHOSPHODIESTER PHOSPHODIESTERASE, CYTOPLASMIC"/>
    <property type="match status" value="1"/>
</dbReference>
<dbReference type="Gene3D" id="3.20.20.190">
    <property type="entry name" value="Phosphatidylinositol (PI) phosphodiesterase"/>
    <property type="match status" value="1"/>
</dbReference>
<feature type="domain" description="GP-PDE" evidence="1">
    <location>
        <begin position="1"/>
        <end position="216"/>
    </location>
</feature>
<dbReference type="PROSITE" id="PS51704">
    <property type="entry name" value="GP_PDE"/>
    <property type="match status" value="1"/>
</dbReference>
<dbReference type="Pfam" id="PF03009">
    <property type="entry name" value="GDPD"/>
    <property type="match status" value="1"/>
</dbReference>
<evidence type="ECO:0000313" key="3">
    <source>
        <dbReference type="Proteomes" id="UP000008983"/>
    </source>
</evidence>
<reference evidence="2 3" key="1">
    <citation type="submission" date="2011-07" db="EMBL/GenBank/DDBJ databases">
        <authorList>
            <person name="Coyne R."/>
            <person name="Brami D."/>
            <person name="Johnson J."/>
            <person name="Hostetler J."/>
            <person name="Hannick L."/>
            <person name="Clark T."/>
            <person name="Cassidy-Hanley D."/>
            <person name="Inman J."/>
        </authorList>
    </citation>
    <scope>NUCLEOTIDE SEQUENCE [LARGE SCALE GENOMIC DNA]</scope>
    <source>
        <strain evidence="2 3">G5</strain>
    </source>
</reference>
<dbReference type="Proteomes" id="UP000008983">
    <property type="component" value="Unassembled WGS sequence"/>
</dbReference>
<dbReference type="InParanoid" id="G0QTN1"/>
<sequence>MNLDYVELDIWLSKDNKVVVVHGCQGKVLDANGQEKQITEMSVEELKKISLNEKNDLIPTLDEILRLCKNKIKINIEMKGDQKDLPYETLKLVQKYQMLDQVYFSSFFHQFNDLIKEAIIKLNIEQKIKFAYLFSNQQQFPDINNLEEGNQLNFSSLLIYNQKARKLFKQAQNKNVKLCCYFGYDVLENYGVYKDLLDIGVQSIITNQPFTILSFRKNIFKN</sequence>
<dbReference type="GO" id="GO:0008081">
    <property type="term" value="F:phosphoric diester hydrolase activity"/>
    <property type="evidence" value="ECO:0007669"/>
    <property type="project" value="InterPro"/>
</dbReference>
<dbReference type="InterPro" id="IPR030395">
    <property type="entry name" value="GP_PDE_dom"/>
</dbReference>
<keyword evidence="3" id="KW-1185">Reference proteome</keyword>
<evidence type="ECO:0000259" key="1">
    <source>
        <dbReference type="PROSITE" id="PS51704"/>
    </source>
</evidence>